<dbReference type="HOGENOM" id="CLU_472541_0_0_1"/>
<evidence type="ECO:0000256" key="1">
    <source>
        <dbReference type="SAM" id="MobiDB-lite"/>
    </source>
</evidence>
<keyword evidence="3" id="KW-1185">Reference proteome</keyword>
<evidence type="ECO:0000313" key="2">
    <source>
        <dbReference type="EMBL" id="KIW60563.1"/>
    </source>
</evidence>
<sequence>MQSAELYTPGGAFVRSGRGYHQLFGEPDAGLRFVVLHDYVISVTPLQPKIMKQNPVTSFKQISAAQARLQRRSGIHEFEEFFRSLVDKIPNSGGVALPYINPPISSIHRILSQTELENHTNRLLDFLGRGELASRHEILVGHGYGGLICEQAFMRLQTDSASPTRARAKKQLRGMLLFNTPHFRAGLAQWTFLTAKELNLSTARSRQDQDWSACLDDFIKISKMQANFADIFQQPESQVRLACCFAKQPDPVTKLLLSPEFCCLPTVEAIEIHDSSHFCISTAKEDLTYIIERLADWAKAIQEGEKLTHDLLPLRSLAGSSRSNDPAWQWDPKSAYRYFILSWKEEPNIPAVSPALGDIVKEIWSPSSRKPPIARRDDVVPSQYKELIDFGVSHIIKNDFKYWKYLLNPDIEGAGYRVVVREEWSKDRTVEYVKAALQLKAVRESLKVGEFKFYVVTGVIYGSKDPDGITTERSAALGYRCQKASVVQLFEAPTISTRLVIEQVEVRSTITEEPISEIEVGSSRAPLTEMESKAWKSEDPRTKKKPPRRGIRKAVAQLGDRAGNAANVISIMGRRALAEIS</sequence>
<dbReference type="RefSeq" id="XP_013321147.1">
    <property type="nucleotide sequence ID" value="XM_013465693.1"/>
</dbReference>
<reference evidence="2 3" key="1">
    <citation type="submission" date="2015-01" db="EMBL/GenBank/DDBJ databases">
        <title>The Genome Sequence of Exophiala xenobiotica CBS118157.</title>
        <authorList>
            <consortium name="The Broad Institute Genomics Platform"/>
            <person name="Cuomo C."/>
            <person name="de Hoog S."/>
            <person name="Gorbushina A."/>
            <person name="Stielow B."/>
            <person name="Teixiera M."/>
            <person name="Abouelleil A."/>
            <person name="Chapman S.B."/>
            <person name="Priest M."/>
            <person name="Young S.K."/>
            <person name="Wortman J."/>
            <person name="Nusbaum C."/>
            <person name="Birren B."/>
        </authorList>
    </citation>
    <scope>NUCLEOTIDE SEQUENCE [LARGE SCALE GENOMIC DNA]</scope>
    <source>
        <strain evidence="2 3">CBS 118157</strain>
    </source>
</reference>
<dbReference type="GeneID" id="25322678"/>
<name>A0A0D2EXX6_9EURO</name>
<dbReference type="AlphaFoldDB" id="A0A0D2EXX6"/>
<organism evidence="2 3">
    <name type="scientific">Exophiala xenobiotica</name>
    <dbReference type="NCBI Taxonomy" id="348802"/>
    <lineage>
        <taxon>Eukaryota</taxon>
        <taxon>Fungi</taxon>
        <taxon>Dikarya</taxon>
        <taxon>Ascomycota</taxon>
        <taxon>Pezizomycotina</taxon>
        <taxon>Eurotiomycetes</taxon>
        <taxon>Chaetothyriomycetidae</taxon>
        <taxon>Chaetothyriales</taxon>
        <taxon>Herpotrichiellaceae</taxon>
        <taxon>Exophiala</taxon>
    </lineage>
</organism>
<dbReference type="EMBL" id="KN847317">
    <property type="protein sequence ID" value="KIW60563.1"/>
    <property type="molecule type" value="Genomic_DNA"/>
</dbReference>
<feature type="compositionally biased region" description="Basic residues" evidence="1">
    <location>
        <begin position="542"/>
        <end position="551"/>
    </location>
</feature>
<accession>A0A0D2EXX6</accession>
<dbReference type="Proteomes" id="UP000054342">
    <property type="component" value="Unassembled WGS sequence"/>
</dbReference>
<dbReference type="OrthoDB" id="5379721at2759"/>
<protein>
    <submittedName>
        <fullName evidence="2">Uncharacterized protein</fullName>
    </submittedName>
</protein>
<proteinExistence type="predicted"/>
<gene>
    <name evidence="2" type="ORF">PV05_00770</name>
</gene>
<evidence type="ECO:0000313" key="3">
    <source>
        <dbReference type="Proteomes" id="UP000054342"/>
    </source>
</evidence>
<feature type="compositionally biased region" description="Basic and acidic residues" evidence="1">
    <location>
        <begin position="530"/>
        <end position="541"/>
    </location>
</feature>
<feature type="region of interest" description="Disordered" evidence="1">
    <location>
        <begin position="521"/>
        <end position="551"/>
    </location>
</feature>